<reference evidence="2 3" key="1">
    <citation type="submission" date="2016-05" db="EMBL/GenBank/DDBJ databases">
        <title>Microbial solvent formation.</title>
        <authorList>
            <person name="Poehlein A."/>
            <person name="Montoya Solano J.D."/>
            <person name="Flitsch S."/>
            <person name="Krabben P."/>
            <person name="Duerre P."/>
            <person name="Daniel R."/>
        </authorList>
    </citation>
    <scope>NUCLEOTIDE SEQUENCE [LARGE SCALE GENOMIC DNA]</scope>
    <source>
        <strain evidence="2 3">DSM 53</strain>
    </source>
</reference>
<sequence>MNINSLFNPNNIFFRFMGRISDLMIINFLWIIFSIPVVTIGASTTALYHVTLKLVDENEGYLFNNFIKSFKENFKKATAIWIGTLIIFSTIGVNLAFWIQFKSLTGYIAVSIIIFILFLFLLTGIYLFPILSGFNRTIKGVVKKAFILALRYLPYSLGILLISSIFVGIILIFPFAILFMIFVGFAFYAYINSYLFKIIFNKCMYLWEEV</sequence>
<evidence type="ECO:0008006" key="4">
    <source>
        <dbReference type="Google" id="ProtNLM"/>
    </source>
</evidence>
<keyword evidence="1" id="KW-0472">Membrane</keyword>
<dbReference type="EMBL" id="LZZI01000012">
    <property type="protein sequence ID" value="OOM63433.1"/>
    <property type="molecule type" value="Genomic_DNA"/>
</dbReference>
<organism evidence="2 3">
    <name type="scientific">Clostridium beijerinckii</name>
    <name type="common">Clostridium MP</name>
    <dbReference type="NCBI Taxonomy" id="1520"/>
    <lineage>
        <taxon>Bacteria</taxon>
        <taxon>Bacillati</taxon>
        <taxon>Bacillota</taxon>
        <taxon>Clostridia</taxon>
        <taxon>Eubacteriales</taxon>
        <taxon>Clostridiaceae</taxon>
        <taxon>Clostridium</taxon>
    </lineage>
</organism>
<feature type="transmembrane region" description="Helical" evidence="1">
    <location>
        <begin position="78"/>
        <end position="101"/>
    </location>
</feature>
<dbReference type="Pfam" id="PF04854">
    <property type="entry name" value="DUF624"/>
    <property type="match status" value="1"/>
</dbReference>
<name>A0A1S8SD29_CLOBE</name>
<accession>A0A1S8SD29</accession>
<evidence type="ECO:0000313" key="2">
    <source>
        <dbReference type="EMBL" id="OOM63433.1"/>
    </source>
</evidence>
<proteinExistence type="predicted"/>
<feature type="transmembrane region" description="Helical" evidence="1">
    <location>
        <begin position="152"/>
        <end position="171"/>
    </location>
</feature>
<feature type="transmembrane region" description="Helical" evidence="1">
    <location>
        <begin position="177"/>
        <end position="196"/>
    </location>
</feature>
<keyword evidence="1" id="KW-0812">Transmembrane</keyword>
<dbReference type="AlphaFoldDB" id="A0A1S8SD29"/>
<gene>
    <name evidence="2" type="ORF">CLBCK_09970</name>
</gene>
<dbReference type="Proteomes" id="UP000190973">
    <property type="component" value="Unassembled WGS sequence"/>
</dbReference>
<dbReference type="InterPro" id="IPR006938">
    <property type="entry name" value="DUF624"/>
</dbReference>
<evidence type="ECO:0000313" key="3">
    <source>
        <dbReference type="Proteomes" id="UP000190973"/>
    </source>
</evidence>
<evidence type="ECO:0000256" key="1">
    <source>
        <dbReference type="SAM" id="Phobius"/>
    </source>
</evidence>
<keyword evidence="1" id="KW-1133">Transmembrane helix</keyword>
<feature type="transmembrane region" description="Helical" evidence="1">
    <location>
        <begin position="24"/>
        <end position="48"/>
    </location>
</feature>
<feature type="transmembrane region" description="Helical" evidence="1">
    <location>
        <begin position="107"/>
        <end position="131"/>
    </location>
</feature>
<protein>
    <recommendedName>
        <fullName evidence="4">DUF624 domain-containing protein</fullName>
    </recommendedName>
</protein>
<dbReference type="RefSeq" id="WP_077837766.1">
    <property type="nucleotide sequence ID" value="NZ_JABTAE010000001.1"/>
</dbReference>
<comment type="caution">
    <text evidence="2">The sequence shown here is derived from an EMBL/GenBank/DDBJ whole genome shotgun (WGS) entry which is preliminary data.</text>
</comment>